<reference evidence="2 4" key="1">
    <citation type="submission" date="2022-04" db="EMBL/GenBank/DDBJ databases">
        <title>Chromosome-level reference genomes for two strains of Caenorhabditis briggsae: an improved platform for comparative genomics.</title>
        <authorList>
            <person name="Stevens L."/>
            <person name="Andersen E."/>
        </authorList>
    </citation>
    <scope>NUCLEOTIDE SEQUENCE [LARGE SCALE GENOMIC DNA]</scope>
    <source>
        <strain evidence="2">VX34</strain>
        <tissue evidence="2">Whole-organism</tissue>
    </source>
</reference>
<keyword evidence="4" id="KW-1185">Reference proteome</keyword>
<evidence type="ECO:0000313" key="3">
    <source>
        <dbReference type="Proteomes" id="UP000827892"/>
    </source>
</evidence>
<proteinExistence type="predicted"/>
<dbReference type="Proteomes" id="UP000827892">
    <property type="component" value="Chromosome III"/>
</dbReference>
<reference evidence="1 3" key="2">
    <citation type="submission" date="2022-05" db="EMBL/GenBank/DDBJ databases">
        <title>Chromosome-level reference genomes for two strains of Caenorhabditis briggsae: an improved platform for comparative genomics.</title>
        <authorList>
            <person name="Stevens L."/>
            <person name="Andersen E.C."/>
        </authorList>
    </citation>
    <scope>NUCLEOTIDE SEQUENCE [LARGE SCALE GENOMIC DNA]</scope>
    <source>
        <strain evidence="1">QX1410_ONT</strain>
        <tissue evidence="1">Whole-organism</tissue>
    </source>
</reference>
<evidence type="ECO:0000313" key="2">
    <source>
        <dbReference type="EMBL" id="UMM22875.1"/>
    </source>
</evidence>
<dbReference type="EMBL" id="CP090893">
    <property type="protein sequence ID" value="ULU00195.1"/>
    <property type="molecule type" value="Genomic_DNA"/>
</dbReference>
<protein>
    <submittedName>
        <fullName evidence="2">Uncharacterized protein</fullName>
    </submittedName>
</protein>
<dbReference type="EMBL" id="CP092622">
    <property type="protein sequence ID" value="UMM22875.1"/>
    <property type="molecule type" value="Genomic_DNA"/>
</dbReference>
<organism evidence="2 4">
    <name type="scientific">Caenorhabditis briggsae</name>
    <dbReference type="NCBI Taxonomy" id="6238"/>
    <lineage>
        <taxon>Eukaryota</taxon>
        <taxon>Metazoa</taxon>
        <taxon>Ecdysozoa</taxon>
        <taxon>Nematoda</taxon>
        <taxon>Chromadorea</taxon>
        <taxon>Rhabditida</taxon>
        <taxon>Rhabditina</taxon>
        <taxon>Rhabditomorpha</taxon>
        <taxon>Rhabditoidea</taxon>
        <taxon>Rhabditidae</taxon>
        <taxon>Peloderinae</taxon>
        <taxon>Caenorhabditis</taxon>
    </lineage>
</organism>
<dbReference type="AlphaFoldDB" id="A0AAE9EIL7"/>
<name>A0AAE9EIL7_CAEBR</name>
<evidence type="ECO:0000313" key="1">
    <source>
        <dbReference type="EMBL" id="ULU00195.1"/>
    </source>
</evidence>
<accession>A0AAE9EIL7</accession>
<sequence length="67" mass="7882">MNRSMPSNRLTIAFNVHVDRGSTIGSVDKEKCVKYCWNQLLNISLAKPNDPSHRSYWYRLFIEVQPR</sequence>
<evidence type="ECO:0000313" key="4">
    <source>
        <dbReference type="Proteomes" id="UP000829354"/>
    </source>
</evidence>
<dbReference type="Proteomes" id="UP000829354">
    <property type="component" value="Chromosome III"/>
</dbReference>
<gene>
    <name evidence="1" type="ORF">L3Y34_001009</name>
    <name evidence="2" type="ORF">L5515_003862</name>
</gene>